<accession>A0A1H0P3H5</accession>
<keyword evidence="3" id="KW-1185">Reference proteome</keyword>
<dbReference type="AlphaFoldDB" id="A0A1H0P3H5"/>
<feature type="transmembrane region" description="Helical" evidence="1">
    <location>
        <begin position="41"/>
        <end position="65"/>
    </location>
</feature>
<evidence type="ECO:0000256" key="1">
    <source>
        <dbReference type="SAM" id="Phobius"/>
    </source>
</evidence>
<dbReference type="InterPro" id="IPR019099">
    <property type="entry name" value="Uncharacterised_PGPGW_TM"/>
</dbReference>
<dbReference type="Pfam" id="PF09656">
    <property type="entry name" value="PGPGW"/>
    <property type="match status" value="1"/>
</dbReference>
<proteinExistence type="predicted"/>
<dbReference type="STRING" id="91360.SAMN05660330_01565"/>
<feature type="transmembrane region" description="Helical" evidence="1">
    <location>
        <begin position="110"/>
        <end position="129"/>
    </location>
</feature>
<name>A0A1H0P3H5_9BACT</name>
<organism evidence="2 3">
    <name type="scientific">Desulforhopalus singaporensis</name>
    <dbReference type="NCBI Taxonomy" id="91360"/>
    <lineage>
        <taxon>Bacteria</taxon>
        <taxon>Pseudomonadati</taxon>
        <taxon>Thermodesulfobacteriota</taxon>
        <taxon>Desulfobulbia</taxon>
        <taxon>Desulfobulbales</taxon>
        <taxon>Desulfocapsaceae</taxon>
        <taxon>Desulforhopalus</taxon>
    </lineage>
</organism>
<dbReference type="Proteomes" id="UP000199073">
    <property type="component" value="Unassembled WGS sequence"/>
</dbReference>
<reference evidence="2 3" key="1">
    <citation type="submission" date="2016-10" db="EMBL/GenBank/DDBJ databases">
        <authorList>
            <person name="de Groot N.N."/>
        </authorList>
    </citation>
    <scope>NUCLEOTIDE SEQUENCE [LARGE SCALE GENOMIC DNA]</scope>
    <source>
        <strain evidence="2 3">DSM 12130</strain>
    </source>
</reference>
<protein>
    <submittedName>
        <fullName evidence="2">Putative transmembrane protein (PGPGW)</fullName>
    </submittedName>
</protein>
<gene>
    <name evidence="2" type="ORF">SAMN05660330_01565</name>
</gene>
<keyword evidence="1 2" id="KW-0812">Transmembrane</keyword>
<sequence length="164" mass="18012">MISSMFSFFSAATDLPANWSELLATMGITPQELETVQTGSFFGWLALVSAATFVLSLLLIPWMVARLPSTYFLDFSKSRRPKAGNGLFLMLFVLKNLVGIVLLVAGIAMLFLPGQGILTILIALTVLSFPGKQRLIGAIIGSDKVQKSMDWIRKKKGKTPFLWP</sequence>
<evidence type="ECO:0000313" key="2">
    <source>
        <dbReference type="EMBL" id="SDO99572.1"/>
    </source>
</evidence>
<evidence type="ECO:0000313" key="3">
    <source>
        <dbReference type="Proteomes" id="UP000199073"/>
    </source>
</evidence>
<keyword evidence="1" id="KW-1133">Transmembrane helix</keyword>
<feature type="transmembrane region" description="Helical" evidence="1">
    <location>
        <begin position="86"/>
        <end position="104"/>
    </location>
</feature>
<dbReference type="EMBL" id="FNJI01000008">
    <property type="protein sequence ID" value="SDO99572.1"/>
    <property type="molecule type" value="Genomic_DNA"/>
</dbReference>
<keyword evidence="1" id="KW-0472">Membrane</keyword>